<evidence type="ECO:0000313" key="2">
    <source>
        <dbReference type="EMBL" id="GGJ10180.1"/>
    </source>
</evidence>
<protein>
    <submittedName>
        <fullName evidence="2">Uncharacterized protein</fullName>
    </submittedName>
</protein>
<feature type="compositionally biased region" description="Basic and acidic residues" evidence="1">
    <location>
        <begin position="1"/>
        <end position="13"/>
    </location>
</feature>
<gene>
    <name evidence="2" type="ORF">GCM10008995_20070</name>
</gene>
<name>A0A830EBL5_9EURY</name>
<evidence type="ECO:0000256" key="1">
    <source>
        <dbReference type="SAM" id="MobiDB-lite"/>
    </source>
</evidence>
<dbReference type="AlphaFoldDB" id="A0A830EBL5"/>
<feature type="region of interest" description="Disordered" evidence="1">
    <location>
        <begin position="1"/>
        <end position="41"/>
    </location>
</feature>
<accession>A0A830EBL5</accession>
<dbReference type="Proteomes" id="UP000653099">
    <property type="component" value="Unassembled WGS sequence"/>
</dbReference>
<dbReference type="EMBL" id="BMOC01000012">
    <property type="protein sequence ID" value="GGJ10180.1"/>
    <property type="molecule type" value="Genomic_DNA"/>
</dbReference>
<evidence type="ECO:0000313" key="3">
    <source>
        <dbReference type="Proteomes" id="UP000653099"/>
    </source>
</evidence>
<organism evidence="2 3">
    <name type="scientific">Halobellus salinus</name>
    <dbReference type="NCBI Taxonomy" id="931585"/>
    <lineage>
        <taxon>Archaea</taxon>
        <taxon>Methanobacteriati</taxon>
        <taxon>Methanobacteriota</taxon>
        <taxon>Stenosarchaea group</taxon>
        <taxon>Halobacteria</taxon>
        <taxon>Halobacteriales</taxon>
        <taxon>Haloferacaceae</taxon>
        <taxon>Halobellus</taxon>
    </lineage>
</organism>
<reference evidence="2" key="2">
    <citation type="submission" date="2020-09" db="EMBL/GenBank/DDBJ databases">
        <authorList>
            <person name="Sun Q."/>
            <person name="Ohkuma M."/>
        </authorList>
    </citation>
    <scope>NUCLEOTIDE SEQUENCE</scope>
    <source>
        <strain evidence="2">JCM 14359</strain>
    </source>
</reference>
<sequence length="62" mass="6569">MERPRPEPDHPECESDGGDDGDTHDHAIVPEPPAVRRTVSDTGLAVSTLGVARHSDLSRLGG</sequence>
<keyword evidence="3" id="KW-1185">Reference proteome</keyword>
<reference evidence="2" key="1">
    <citation type="journal article" date="2014" name="Int. J. Syst. Evol. Microbiol.">
        <title>Complete genome sequence of Corynebacterium casei LMG S-19264T (=DSM 44701T), isolated from a smear-ripened cheese.</title>
        <authorList>
            <consortium name="US DOE Joint Genome Institute (JGI-PGF)"/>
            <person name="Walter F."/>
            <person name="Albersmeier A."/>
            <person name="Kalinowski J."/>
            <person name="Ruckert C."/>
        </authorList>
    </citation>
    <scope>NUCLEOTIDE SEQUENCE</scope>
    <source>
        <strain evidence="2">JCM 14359</strain>
    </source>
</reference>
<comment type="caution">
    <text evidence="2">The sequence shown here is derived from an EMBL/GenBank/DDBJ whole genome shotgun (WGS) entry which is preliminary data.</text>
</comment>
<proteinExistence type="predicted"/>